<accession>A0A4Y2CDU9</accession>
<evidence type="ECO:0000313" key="2">
    <source>
        <dbReference type="Proteomes" id="UP000499080"/>
    </source>
</evidence>
<dbReference type="OrthoDB" id="3263820at2759"/>
<gene>
    <name evidence="1" type="ORF">AVEN_209306_1</name>
</gene>
<protein>
    <recommendedName>
        <fullName evidence="3">Transposase Tc1-like domain-containing protein</fullName>
    </recommendedName>
</protein>
<evidence type="ECO:0008006" key="3">
    <source>
        <dbReference type="Google" id="ProtNLM"/>
    </source>
</evidence>
<proteinExistence type="predicted"/>
<dbReference type="Proteomes" id="UP000499080">
    <property type="component" value="Unassembled WGS sequence"/>
</dbReference>
<reference evidence="1 2" key="1">
    <citation type="journal article" date="2019" name="Sci. Rep.">
        <title>Orb-weaving spider Araneus ventricosus genome elucidates the spidroin gene catalogue.</title>
        <authorList>
            <person name="Kono N."/>
            <person name="Nakamura H."/>
            <person name="Ohtoshi R."/>
            <person name="Moran D.A.P."/>
            <person name="Shinohara A."/>
            <person name="Yoshida Y."/>
            <person name="Fujiwara M."/>
            <person name="Mori M."/>
            <person name="Tomita M."/>
            <person name="Arakawa K."/>
        </authorList>
    </citation>
    <scope>NUCLEOTIDE SEQUENCE [LARGE SCALE GENOMIC DNA]</scope>
</reference>
<dbReference type="GO" id="GO:0003676">
    <property type="term" value="F:nucleic acid binding"/>
    <property type="evidence" value="ECO:0007669"/>
    <property type="project" value="InterPro"/>
</dbReference>
<organism evidence="1 2">
    <name type="scientific">Araneus ventricosus</name>
    <name type="common">Orbweaver spider</name>
    <name type="synonym">Epeira ventricosa</name>
    <dbReference type="NCBI Taxonomy" id="182803"/>
    <lineage>
        <taxon>Eukaryota</taxon>
        <taxon>Metazoa</taxon>
        <taxon>Ecdysozoa</taxon>
        <taxon>Arthropoda</taxon>
        <taxon>Chelicerata</taxon>
        <taxon>Arachnida</taxon>
        <taxon>Araneae</taxon>
        <taxon>Araneomorphae</taxon>
        <taxon>Entelegynae</taxon>
        <taxon>Araneoidea</taxon>
        <taxon>Araneidae</taxon>
        <taxon>Araneus</taxon>
    </lineage>
</organism>
<name>A0A4Y2CDU9_ARAVE</name>
<dbReference type="Gene3D" id="3.30.420.10">
    <property type="entry name" value="Ribonuclease H-like superfamily/Ribonuclease H"/>
    <property type="match status" value="1"/>
</dbReference>
<dbReference type="InterPro" id="IPR036397">
    <property type="entry name" value="RNaseH_sf"/>
</dbReference>
<dbReference type="AlphaFoldDB" id="A0A4Y2CDU9"/>
<dbReference type="EMBL" id="BGPR01000170">
    <property type="protein sequence ID" value="GBM01495.1"/>
    <property type="molecule type" value="Genomic_DNA"/>
</dbReference>
<evidence type="ECO:0000313" key="1">
    <source>
        <dbReference type="EMBL" id="GBM01495.1"/>
    </source>
</evidence>
<comment type="caution">
    <text evidence="1">The sequence shown here is derived from an EMBL/GenBank/DDBJ whole genome shotgun (WGS) entry which is preliminary data.</text>
</comment>
<sequence>MTGYQDLGDFERGFIIGTRGMGHSISEVAMKFGFSRTPFHDFTLNIGYPVKHQISAIGAAGKRPRKNWTIDVRRESLNEIDVQYFLYATDFNDGASTSVRVRTVQRTVINMGSQSRRPTRVPFLTARYNALRLSWARQHHWTADDWKHVDWSGEFRFQFYRTYTCTSMETTSVIHPVCQQGTVQSGGASVMVWNVCS</sequence>
<keyword evidence="2" id="KW-1185">Reference proteome</keyword>